<dbReference type="AlphaFoldDB" id="X1BEJ6"/>
<gene>
    <name evidence="1" type="ORF">S01H4_23660</name>
</gene>
<accession>X1BEJ6</accession>
<organism evidence="1">
    <name type="scientific">marine sediment metagenome</name>
    <dbReference type="NCBI Taxonomy" id="412755"/>
    <lineage>
        <taxon>unclassified sequences</taxon>
        <taxon>metagenomes</taxon>
        <taxon>ecological metagenomes</taxon>
    </lineage>
</organism>
<evidence type="ECO:0000313" key="1">
    <source>
        <dbReference type="EMBL" id="GAG79627.1"/>
    </source>
</evidence>
<comment type="caution">
    <text evidence="1">The sequence shown here is derived from an EMBL/GenBank/DDBJ whole genome shotgun (WGS) entry which is preliminary data.</text>
</comment>
<name>X1BEJ6_9ZZZZ</name>
<sequence length="66" mass="7283">MDSRDKFKMGVSKYAKSMRMSIVPITADKMTIFHPANFNLANIQPVINPSAVYESSECSLSIGTLV</sequence>
<proteinExistence type="predicted"/>
<protein>
    <submittedName>
        <fullName evidence="1">Uncharacterized protein</fullName>
    </submittedName>
</protein>
<reference evidence="1" key="1">
    <citation type="journal article" date="2014" name="Front. Microbiol.">
        <title>High frequency of phylogenetically diverse reductive dehalogenase-homologous genes in deep subseafloor sedimentary metagenomes.</title>
        <authorList>
            <person name="Kawai M."/>
            <person name="Futagami T."/>
            <person name="Toyoda A."/>
            <person name="Takaki Y."/>
            <person name="Nishi S."/>
            <person name="Hori S."/>
            <person name="Arai W."/>
            <person name="Tsubouchi T."/>
            <person name="Morono Y."/>
            <person name="Uchiyama I."/>
            <person name="Ito T."/>
            <person name="Fujiyama A."/>
            <person name="Inagaki F."/>
            <person name="Takami H."/>
        </authorList>
    </citation>
    <scope>NUCLEOTIDE SEQUENCE</scope>
    <source>
        <strain evidence="1">Expedition CK06-06</strain>
    </source>
</reference>
<dbReference type="EMBL" id="BART01011009">
    <property type="protein sequence ID" value="GAG79627.1"/>
    <property type="molecule type" value="Genomic_DNA"/>
</dbReference>